<organism evidence="2 3">
    <name type="scientific">Niastella koreensis</name>
    <dbReference type="NCBI Taxonomy" id="354356"/>
    <lineage>
        <taxon>Bacteria</taxon>
        <taxon>Pseudomonadati</taxon>
        <taxon>Bacteroidota</taxon>
        <taxon>Chitinophagia</taxon>
        <taxon>Chitinophagales</taxon>
        <taxon>Chitinophagaceae</taxon>
        <taxon>Niastella</taxon>
    </lineage>
</organism>
<keyword evidence="3" id="KW-1185">Reference proteome</keyword>
<dbReference type="SUPFAM" id="SSF51735">
    <property type="entry name" value="NAD(P)-binding Rossmann-fold domains"/>
    <property type="match status" value="1"/>
</dbReference>
<gene>
    <name evidence="2" type="ORF">A4D02_30070</name>
</gene>
<evidence type="ECO:0000313" key="2">
    <source>
        <dbReference type="EMBL" id="OQP49241.1"/>
    </source>
</evidence>
<dbReference type="PANTHER" id="PTHR43162">
    <property type="match status" value="1"/>
</dbReference>
<dbReference type="Pfam" id="PF05368">
    <property type="entry name" value="NmrA"/>
    <property type="match status" value="1"/>
</dbReference>
<accession>A0ABX3NYA5</accession>
<dbReference type="Gene3D" id="3.40.50.720">
    <property type="entry name" value="NAD(P)-binding Rossmann-like Domain"/>
    <property type="match status" value="1"/>
</dbReference>
<sequence>MKIVLTGSLGNISKPLAQELITKGHEVTIISHHADKQQQIEALGAQAAIGSVEDAAFLTIAFEGADAAYCMTPPNFAATDMIGYYRNTALAYAEAAKRAGVKHVVYLSSYGAHLEKGTGIIVGSHQAEGILNQLEGIAVSCLRPGYFYYNLYNFLGMIKDQGIIGTNFGGNDKLVMVSPLDIAAAAAEELSAAAPESKVRYIASDEHTCTEVAGMIGAAIGKPHLQWLTFTNEQVKDFMLSQGRPAVITNLLVELGAAIHSGLLRSDYEKHKPALGKVKLPEFIKEFAATYNKKN</sequence>
<evidence type="ECO:0000313" key="3">
    <source>
        <dbReference type="Proteomes" id="UP000192277"/>
    </source>
</evidence>
<dbReference type="InterPro" id="IPR036291">
    <property type="entry name" value="NAD(P)-bd_dom_sf"/>
</dbReference>
<evidence type="ECO:0000259" key="1">
    <source>
        <dbReference type="Pfam" id="PF05368"/>
    </source>
</evidence>
<feature type="domain" description="NmrA-like" evidence="1">
    <location>
        <begin position="2"/>
        <end position="223"/>
    </location>
</feature>
<name>A0ABX3NYA5_9BACT</name>
<dbReference type="InterPro" id="IPR051604">
    <property type="entry name" value="Ergot_Alk_Oxidoreductase"/>
</dbReference>
<dbReference type="PANTHER" id="PTHR43162:SF1">
    <property type="entry name" value="PRESTALK A DIFFERENTIATION PROTEIN A"/>
    <property type="match status" value="1"/>
</dbReference>
<dbReference type="RefSeq" id="WP_014216809.1">
    <property type="nucleotide sequence ID" value="NZ_LWBO01000011.1"/>
</dbReference>
<protein>
    <submittedName>
        <fullName evidence="2">NAD-dependent dehydratase</fullName>
    </submittedName>
</protein>
<reference evidence="2 3" key="1">
    <citation type="submission" date="2016-04" db="EMBL/GenBank/DDBJ databases">
        <authorList>
            <person name="Chen L."/>
            <person name="Zhuang W."/>
            <person name="Wang G."/>
        </authorList>
    </citation>
    <scope>NUCLEOTIDE SEQUENCE [LARGE SCALE GENOMIC DNA]</scope>
    <source>
        <strain evidence="3">GR20</strain>
    </source>
</reference>
<dbReference type="InterPro" id="IPR008030">
    <property type="entry name" value="NmrA-like"/>
</dbReference>
<dbReference type="EMBL" id="LWBO01000011">
    <property type="protein sequence ID" value="OQP49241.1"/>
    <property type="molecule type" value="Genomic_DNA"/>
</dbReference>
<comment type="caution">
    <text evidence="2">The sequence shown here is derived from an EMBL/GenBank/DDBJ whole genome shotgun (WGS) entry which is preliminary data.</text>
</comment>
<dbReference type="Proteomes" id="UP000192277">
    <property type="component" value="Unassembled WGS sequence"/>
</dbReference>
<dbReference type="Gene3D" id="3.90.25.10">
    <property type="entry name" value="UDP-galactose 4-epimerase, domain 1"/>
    <property type="match status" value="1"/>
</dbReference>
<proteinExistence type="predicted"/>